<evidence type="ECO:0000313" key="2">
    <source>
        <dbReference type="Proteomes" id="UP001595462"/>
    </source>
</evidence>
<proteinExistence type="predicted"/>
<comment type="caution">
    <text evidence="1">The sequence shown here is derived from an EMBL/GenBank/DDBJ whole genome shotgun (WGS) entry which is preliminary data.</text>
</comment>
<gene>
    <name evidence="1" type="ORF">ACFOSU_20655</name>
</gene>
<reference evidence="2" key="1">
    <citation type="journal article" date="2019" name="Int. J. Syst. Evol. Microbiol.">
        <title>The Global Catalogue of Microorganisms (GCM) 10K type strain sequencing project: providing services to taxonomists for standard genome sequencing and annotation.</title>
        <authorList>
            <consortium name="The Broad Institute Genomics Platform"/>
            <consortium name="The Broad Institute Genome Sequencing Center for Infectious Disease"/>
            <person name="Wu L."/>
            <person name="Ma J."/>
        </authorList>
    </citation>
    <scope>NUCLEOTIDE SEQUENCE [LARGE SCALE GENOMIC DNA]</scope>
    <source>
        <strain evidence="2">KCTC 52640</strain>
    </source>
</reference>
<dbReference type="Proteomes" id="UP001595462">
    <property type="component" value="Unassembled WGS sequence"/>
</dbReference>
<evidence type="ECO:0000313" key="1">
    <source>
        <dbReference type="EMBL" id="MFC3106293.1"/>
    </source>
</evidence>
<keyword evidence="2" id="KW-1185">Reference proteome</keyword>
<evidence type="ECO:0008006" key="3">
    <source>
        <dbReference type="Google" id="ProtNLM"/>
    </source>
</evidence>
<organism evidence="1 2">
    <name type="scientific">Salinisphaera aquimarina</name>
    <dbReference type="NCBI Taxonomy" id="2094031"/>
    <lineage>
        <taxon>Bacteria</taxon>
        <taxon>Pseudomonadati</taxon>
        <taxon>Pseudomonadota</taxon>
        <taxon>Gammaproteobacteria</taxon>
        <taxon>Salinisphaerales</taxon>
        <taxon>Salinisphaeraceae</taxon>
        <taxon>Salinisphaera</taxon>
    </lineage>
</organism>
<protein>
    <recommendedName>
        <fullName evidence="3">DUF4136 domain-containing protein</fullName>
    </recommendedName>
</protein>
<dbReference type="EMBL" id="JBHRSS010000010">
    <property type="protein sequence ID" value="MFC3106293.1"/>
    <property type="molecule type" value="Genomic_DNA"/>
</dbReference>
<dbReference type="RefSeq" id="WP_380691924.1">
    <property type="nucleotide sequence ID" value="NZ_JBHRSS010000010.1"/>
</dbReference>
<name>A0ABV7EU28_9GAMM</name>
<accession>A0ABV7EU28</accession>
<sequence>MLRALQAIATGTHDAGRLFTHPLSIFMKKKNNHTRLAALLVAISMLAMAGAALAQSPQSAQQRPVYLDIRPVANPNHSSLSDDLIADMARDKLASMNRSAIVMGDKTLPPGVYVLRILYIVHRQPGSDEVTLSASASTQLLRTDDRDHDGVVQTYSIYNGLQQVLVQGSDEQKTSARLRDAFKRQLKARISAAFLSQQSF</sequence>